<evidence type="ECO:0000256" key="13">
    <source>
        <dbReference type="ARBA" id="ARBA00023125"/>
    </source>
</evidence>
<accession>A0A420YI81</accession>
<feature type="compositionally biased region" description="Low complexity" evidence="16">
    <location>
        <begin position="506"/>
        <end position="532"/>
    </location>
</feature>
<keyword evidence="11" id="KW-0832">Ubl conjugation</keyword>
<dbReference type="GO" id="GO:0005634">
    <property type="term" value="C:nucleus"/>
    <property type="evidence" value="ECO:0007669"/>
    <property type="project" value="UniProtKB-SubCell"/>
</dbReference>
<feature type="compositionally biased region" description="Pro residues" evidence="16">
    <location>
        <begin position="265"/>
        <end position="294"/>
    </location>
</feature>
<feature type="compositionally biased region" description="Low complexity" evidence="16">
    <location>
        <begin position="665"/>
        <end position="676"/>
    </location>
</feature>
<dbReference type="GO" id="GO:0000781">
    <property type="term" value="C:chromosome, telomeric region"/>
    <property type="evidence" value="ECO:0007669"/>
    <property type="project" value="UniProtKB-SubCell"/>
</dbReference>
<evidence type="ECO:0000313" key="18">
    <source>
        <dbReference type="EMBL" id="RKU47476.1"/>
    </source>
</evidence>
<feature type="compositionally biased region" description="Low complexity" evidence="16">
    <location>
        <begin position="855"/>
        <end position="877"/>
    </location>
</feature>
<feature type="region of interest" description="Disordered" evidence="16">
    <location>
        <begin position="428"/>
        <end position="715"/>
    </location>
</feature>
<keyword evidence="6" id="KW-0158">Chromosome</keyword>
<feature type="compositionally biased region" description="Gly residues" evidence="16">
    <location>
        <begin position="14"/>
        <end position="25"/>
    </location>
</feature>
<protein>
    <recommendedName>
        <fullName evidence="5">RNA polymerase II degradation factor 1</fullName>
    </recommendedName>
</protein>
<feature type="compositionally biased region" description="Basic and acidic residues" evidence="16">
    <location>
        <begin position="335"/>
        <end position="351"/>
    </location>
</feature>
<evidence type="ECO:0000256" key="14">
    <source>
        <dbReference type="ARBA" id="ARBA00023204"/>
    </source>
</evidence>
<gene>
    <name evidence="18" type="ORF">DL546_000141</name>
</gene>
<evidence type="ECO:0000256" key="8">
    <source>
        <dbReference type="ARBA" id="ARBA00022553"/>
    </source>
</evidence>
<evidence type="ECO:0000256" key="2">
    <source>
        <dbReference type="ARBA" id="ARBA00004496"/>
    </source>
</evidence>
<dbReference type="InterPro" id="IPR041803">
    <property type="entry name" value="DEF1_CUE"/>
</dbReference>
<feature type="compositionally biased region" description="Low complexity" evidence="16">
    <location>
        <begin position="1"/>
        <end position="13"/>
    </location>
</feature>
<dbReference type="InterPro" id="IPR003892">
    <property type="entry name" value="CUE"/>
</dbReference>
<feature type="compositionally biased region" description="Polar residues" evidence="16">
    <location>
        <begin position="559"/>
        <end position="578"/>
    </location>
</feature>
<sequence length="959" mass="98362">MSEVQSRPSAPRGRGSGRGGRGGSGFSNRGGPRVANRGAAPTNGESHAADSLEDEGEVGELKKKYGSKIGLIKELFPDWSDIDLLFTLQEADGDENLAVERIASGAATQWGEVSKQKKPKAKTETTTTPTVDSAARTGRGGRAEGGRGRGRATERGGRGGSRGKPSFPATNGTSTRAPKETPLSVPTEESSAWDNTPKPAADDTTAGWGESTETPAVPADPTPVSVLSSIAPPPAAAPASAGPKTWASMLRQSTVPKVAPKPKEAPAPAPAPVEQPNIEPLPPVEQAPAEPEPVVPAVEEQPAAPIEEETPKAPESAPAPVPVPVAVPELALAPSKDELTEENLERVEDGSHPPVTETAASEAADSWNPRAGDVSAVATPLSGPHAKDATKAPISGYAATAIKATERNPIRTPSYQRRVLEQEEAVRMPGHRDQVNQAAVQFGAFSLNGEDDIDGDREEPETRAQPPVDSPVSQPRASLPPVQAPTAVPEPFAAQKPAPINPPTGPSAAVAPPQSLPSAAPQTQPIGQTPQQYGRFGQSLPQEPSGFPSQQKPFDAFGQQPQSAVPASTQSHYDNSFGSQAPPSQPAQQQPSFSSAPGDYSQYYTSDAQSRSQYGNYYNGQQYGQQGASQGPPEGPSSQQRGYGAGNYNSAPLNENLSQYPQSTAATQARYGAAAAVDNSGNNTPNPPAAQAPQSAAAQSQSQGQQPHDYNYSQHPYYTSPYYAAYMNQQHYGGYNQGGYGGPYGKGGYGQPQGYGMNPQGPYGAHGSSPANSYSQSTLHRADSGGASGAAGLGDYGRAGAAQTGSSQPALGGSGFGGHDSFSRGGPYGSQGQSYGSAGAQAPVDDLKPFGDAKPGSGPSPSMSAAARPGSAANNGPSQSGLPPAQSGQQGLGYGGYPSHLQQGGLHGAQSGASGYGMGASSGQGHNNNPYGGYGNQGFGGSYGGYNNQPRGGWGGNYH</sequence>
<feature type="compositionally biased region" description="Polar residues" evidence="16">
    <location>
        <begin position="602"/>
        <end position="612"/>
    </location>
</feature>
<feature type="region of interest" description="Disordered" evidence="16">
    <location>
        <begin position="334"/>
        <end position="392"/>
    </location>
</feature>
<evidence type="ECO:0000259" key="17">
    <source>
        <dbReference type="Pfam" id="PF02845"/>
    </source>
</evidence>
<name>A0A420YI81_9PEZI</name>
<organism evidence="18 19">
    <name type="scientific">Coniochaeta pulveracea</name>
    <dbReference type="NCBI Taxonomy" id="177199"/>
    <lineage>
        <taxon>Eukaryota</taxon>
        <taxon>Fungi</taxon>
        <taxon>Dikarya</taxon>
        <taxon>Ascomycota</taxon>
        <taxon>Pezizomycotina</taxon>
        <taxon>Sordariomycetes</taxon>
        <taxon>Sordariomycetidae</taxon>
        <taxon>Coniochaetales</taxon>
        <taxon>Coniochaetaceae</taxon>
        <taxon>Coniochaeta</taxon>
    </lineage>
</organism>
<keyword evidence="8" id="KW-0597">Phosphoprotein</keyword>
<feature type="compositionally biased region" description="Low complexity" evidence="16">
    <location>
        <begin position="295"/>
        <end position="305"/>
    </location>
</feature>
<dbReference type="EMBL" id="QVQW01000008">
    <property type="protein sequence ID" value="RKU47476.1"/>
    <property type="molecule type" value="Genomic_DNA"/>
</dbReference>
<feature type="region of interest" description="Disordered" evidence="16">
    <location>
        <begin position="106"/>
        <end position="322"/>
    </location>
</feature>
<evidence type="ECO:0000256" key="9">
    <source>
        <dbReference type="ARBA" id="ARBA00022763"/>
    </source>
</evidence>
<evidence type="ECO:0000256" key="16">
    <source>
        <dbReference type="SAM" id="MobiDB-lite"/>
    </source>
</evidence>
<proteinExistence type="inferred from homology"/>
<dbReference type="CDD" id="cd14368">
    <property type="entry name" value="CUE_DEF1_like"/>
    <property type="match status" value="1"/>
</dbReference>
<dbReference type="GO" id="GO:0003677">
    <property type="term" value="F:DNA binding"/>
    <property type="evidence" value="ECO:0007669"/>
    <property type="project" value="UniProtKB-KW"/>
</dbReference>
<evidence type="ECO:0000256" key="12">
    <source>
        <dbReference type="ARBA" id="ARBA00022895"/>
    </source>
</evidence>
<dbReference type="Proteomes" id="UP000275385">
    <property type="component" value="Unassembled WGS sequence"/>
</dbReference>
<evidence type="ECO:0000256" key="3">
    <source>
        <dbReference type="ARBA" id="ARBA00004574"/>
    </source>
</evidence>
<feature type="compositionally biased region" description="Low complexity" evidence="16">
    <location>
        <begin position="819"/>
        <end position="843"/>
    </location>
</feature>
<feature type="region of interest" description="Disordered" evidence="16">
    <location>
        <begin position="799"/>
        <end position="959"/>
    </location>
</feature>
<keyword evidence="13" id="KW-0238">DNA-binding</keyword>
<feature type="compositionally biased region" description="Gly residues" evidence="16">
    <location>
        <begin position="932"/>
        <end position="944"/>
    </location>
</feature>
<feature type="compositionally biased region" description="Basic and acidic residues" evidence="16">
    <location>
        <begin position="141"/>
        <end position="157"/>
    </location>
</feature>
<keyword evidence="14" id="KW-0234">DNA repair</keyword>
<dbReference type="STRING" id="177199.A0A420YI81"/>
<keyword evidence="19" id="KW-1185">Reference proteome</keyword>
<reference evidence="18 19" key="1">
    <citation type="submission" date="2018-08" db="EMBL/GenBank/DDBJ databases">
        <title>Draft genome of the lignicolous fungus Coniochaeta pulveracea.</title>
        <authorList>
            <person name="Borstlap C.J."/>
            <person name="De Witt R.N."/>
            <person name="Botha A."/>
            <person name="Volschenk H."/>
        </authorList>
    </citation>
    <scope>NUCLEOTIDE SEQUENCE [LARGE SCALE GENOMIC DNA]</scope>
    <source>
        <strain evidence="18 19">CAB683</strain>
    </source>
</reference>
<dbReference type="Pfam" id="PF02845">
    <property type="entry name" value="CUE"/>
    <property type="match status" value="1"/>
</dbReference>
<dbReference type="InterPro" id="IPR051833">
    <property type="entry name" value="TC-DDR_regulator"/>
</dbReference>
<feature type="compositionally biased region" description="Polar residues" evidence="16">
    <location>
        <begin position="636"/>
        <end position="664"/>
    </location>
</feature>
<dbReference type="PANTHER" id="PTHR16308">
    <property type="entry name" value="UBIQUITIN ASSOCIATED PROTEIN 2-LIKE/LINGERER"/>
    <property type="match status" value="1"/>
</dbReference>
<evidence type="ECO:0000256" key="5">
    <source>
        <dbReference type="ARBA" id="ARBA00020536"/>
    </source>
</evidence>
<evidence type="ECO:0000256" key="7">
    <source>
        <dbReference type="ARBA" id="ARBA00022490"/>
    </source>
</evidence>
<evidence type="ECO:0000256" key="4">
    <source>
        <dbReference type="ARBA" id="ARBA00005491"/>
    </source>
</evidence>
<evidence type="ECO:0000313" key="19">
    <source>
        <dbReference type="Proteomes" id="UP000275385"/>
    </source>
</evidence>
<feature type="domain" description="CUE" evidence="17">
    <location>
        <begin position="69"/>
        <end position="105"/>
    </location>
</feature>
<feature type="compositionally biased region" description="Polar residues" evidence="16">
    <location>
        <begin position="539"/>
        <end position="552"/>
    </location>
</feature>
<feature type="compositionally biased region" description="Polar residues" evidence="16">
    <location>
        <begin position="769"/>
        <end position="779"/>
    </location>
</feature>
<dbReference type="PANTHER" id="PTHR16308:SF13">
    <property type="entry name" value="PROTEIN LINGERER"/>
    <property type="match status" value="1"/>
</dbReference>
<feature type="region of interest" description="Disordered" evidence="16">
    <location>
        <begin position="751"/>
        <end position="786"/>
    </location>
</feature>
<feature type="compositionally biased region" description="Low complexity" evidence="16">
    <location>
        <begin position="613"/>
        <end position="627"/>
    </location>
</feature>
<keyword evidence="7" id="KW-0963">Cytoplasm</keyword>
<dbReference type="GO" id="GO:0043130">
    <property type="term" value="F:ubiquitin binding"/>
    <property type="evidence" value="ECO:0007669"/>
    <property type="project" value="InterPro"/>
</dbReference>
<feature type="compositionally biased region" description="Low complexity" evidence="16">
    <location>
        <begin position="691"/>
        <end position="707"/>
    </location>
</feature>
<feature type="compositionally biased region" description="Low complexity" evidence="16">
    <location>
        <begin position="754"/>
        <end position="763"/>
    </location>
</feature>
<feature type="compositionally biased region" description="Acidic residues" evidence="16">
    <location>
        <begin position="449"/>
        <end position="459"/>
    </location>
</feature>
<evidence type="ECO:0000256" key="10">
    <source>
        <dbReference type="ARBA" id="ARBA00022786"/>
    </source>
</evidence>
<comment type="subcellular location">
    <subcellularLocation>
        <location evidence="3">Chromosome</location>
        <location evidence="3">Telomere</location>
    </subcellularLocation>
    <subcellularLocation>
        <location evidence="2">Cytoplasm</location>
    </subcellularLocation>
    <subcellularLocation>
        <location evidence="1">Nucleus</location>
    </subcellularLocation>
</comment>
<evidence type="ECO:0000256" key="1">
    <source>
        <dbReference type="ARBA" id="ARBA00004123"/>
    </source>
</evidence>
<feature type="compositionally biased region" description="Low complexity" evidence="16">
    <location>
        <begin position="124"/>
        <end position="137"/>
    </location>
</feature>
<evidence type="ECO:0000256" key="15">
    <source>
        <dbReference type="ARBA" id="ARBA00023242"/>
    </source>
</evidence>
<dbReference type="GO" id="GO:0006281">
    <property type="term" value="P:DNA repair"/>
    <property type="evidence" value="ECO:0007669"/>
    <property type="project" value="UniProtKB-KW"/>
</dbReference>
<feature type="compositionally biased region" description="Low complexity" evidence="16">
    <location>
        <begin position="579"/>
        <end position="597"/>
    </location>
</feature>
<evidence type="ECO:0000256" key="6">
    <source>
        <dbReference type="ARBA" id="ARBA00022454"/>
    </source>
</evidence>
<dbReference type="AlphaFoldDB" id="A0A420YI81"/>
<feature type="region of interest" description="Disordered" evidence="16">
    <location>
        <begin position="1"/>
        <end position="58"/>
    </location>
</feature>
<dbReference type="GO" id="GO:0005737">
    <property type="term" value="C:cytoplasm"/>
    <property type="evidence" value="ECO:0007669"/>
    <property type="project" value="UniProtKB-SubCell"/>
</dbReference>
<keyword evidence="15" id="KW-0539">Nucleus</keyword>
<dbReference type="OrthoDB" id="5396806at2759"/>
<comment type="similarity">
    <text evidence="4">Belongs to the DEF1 family.</text>
</comment>
<comment type="caution">
    <text evidence="18">The sequence shown here is derived from an EMBL/GenBank/DDBJ whole genome shotgun (WGS) entry which is preliminary data.</text>
</comment>
<keyword evidence="9" id="KW-0227">DNA damage</keyword>
<keyword evidence="10" id="KW-0833">Ubl conjugation pathway</keyword>
<evidence type="ECO:0000256" key="11">
    <source>
        <dbReference type="ARBA" id="ARBA00022843"/>
    </source>
</evidence>
<keyword evidence="12" id="KW-0779">Telomere</keyword>